<evidence type="ECO:0000313" key="2">
    <source>
        <dbReference type="Proteomes" id="UP001157017"/>
    </source>
</evidence>
<sequence>MEVFNRISTYAIQSVERLPVEATMMLIAGAIDFVVFCEKQNDFAQGGRLRRFVSSIREINGVDGRVLSSEVFAAGPDGVAVPAAPISCAEDLERVGYSVGLATGGWSREPAGAAVRRRRPHHPLRGRGGCGLAAPGACAHADRSGTQGAAGRPP</sequence>
<dbReference type="EMBL" id="BSUZ01000001">
    <property type="protein sequence ID" value="GMA88280.1"/>
    <property type="molecule type" value="Genomic_DNA"/>
</dbReference>
<dbReference type="Proteomes" id="UP001157017">
    <property type="component" value="Unassembled WGS sequence"/>
</dbReference>
<evidence type="ECO:0000313" key="1">
    <source>
        <dbReference type="EMBL" id="GMA88280.1"/>
    </source>
</evidence>
<protein>
    <submittedName>
        <fullName evidence="1">Uncharacterized protein</fullName>
    </submittedName>
</protein>
<gene>
    <name evidence="1" type="ORF">GCM10025868_35300</name>
</gene>
<accession>A0ABQ6JM10</accession>
<organism evidence="1 2">
    <name type="scientific">Angustibacter aerolatus</name>
    <dbReference type="NCBI Taxonomy" id="1162965"/>
    <lineage>
        <taxon>Bacteria</taxon>
        <taxon>Bacillati</taxon>
        <taxon>Actinomycetota</taxon>
        <taxon>Actinomycetes</taxon>
        <taxon>Kineosporiales</taxon>
        <taxon>Kineosporiaceae</taxon>
    </lineage>
</organism>
<keyword evidence="2" id="KW-1185">Reference proteome</keyword>
<reference evidence="2" key="1">
    <citation type="journal article" date="2019" name="Int. J. Syst. Evol. Microbiol.">
        <title>The Global Catalogue of Microorganisms (GCM) 10K type strain sequencing project: providing services to taxonomists for standard genome sequencing and annotation.</title>
        <authorList>
            <consortium name="The Broad Institute Genomics Platform"/>
            <consortium name="The Broad Institute Genome Sequencing Center for Infectious Disease"/>
            <person name="Wu L."/>
            <person name="Ma J."/>
        </authorList>
    </citation>
    <scope>NUCLEOTIDE SEQUENCE [LARGE SCALE GENOMIC DNA]</scope>
    <source>
        <strain evidence="2">NBRC 108730</strain>
    </source>
</reference>
<comment type="caution">
    <text evidence="1">The sequence shown here is derived from an EMBL/GenBank/DDBJ whole genome shotgun (WGS) entry which is preliminary data.</text>
</comment>
<name>A0ABQ6JM10_9ACTN</name>
<proteinExistence type="predicted"/>